<dbReference type="OrthoDB" id="9800897at2"/>
<dbReference type="Pfam" id="PF00072">
    <property type="entry name" value="Response_reg"/>
    <property type="match status" value="1"/>
</dbReference>
<dbReference type="EMBL" id="MBLM01000108">
    <property type="protein sequence ID" value="OHV38786.1"/>
    <property type="molecule type" value="Genomic_DNA"/>
</dbReference>
<accession>A0A1S1QYU0</accession>
<dbReference type="InterPro" id="IPR050595">
    <property type="entry name" value="Bact_response_regulator"/>
</dbReference>
<gene>
    <name evidence="4" type="ORF">CC117_03455</name>
</gene>
<feature type="domain" description="Response regulatory" evidence="3">
    <location>
        <begin position="66"/>
        <end position="182"/>
    </location>
</feature>
<keyword evidence="5" id="KW-1185">Reference proteome</keyword>
<dbReference type="AlphaFoldDB" id="A0A1S1QYU0"/>
<evidence type="ECO:0000259" key="3">
    <source>
        <dbReference type="PROSITE" id="PS50110"/>
    </source>
</evidence>
<dbReference type="InterPro" id="IPR058245">
    <property type="entry name" value="NreC/VraR/RcsB-like_REC"/>
</dbReference>
<dbReference type="CDD" id="cd17535">
    <property type="entry name" value="REC_NarL-like"/>
    <property type="match status" value="1"/>
</dbReference>
<organism evidence="4 5">
    <name type="scientific">Parafrankia colletiae</name>
    <dbReference type="NCBI Taxonomy" id="573497"/>
    <lineage>
        <taxon>Bacteria</taxon>
        <taxon>Bacillati</taxon>
        <taxon>Actinomycetota</taxon>
        <taxon>Actinomycetes</taxon>
        <taxon>Frankiales</taxon>
        <taxon>Frankiaceae</taxon>
        <taxon>Parafrankia</taxon>
    </lineage>
</organism>
<feature type="modified residue" description="4-aspartylphosphate" evidence="2">
    <location>
        <position position="117"/>
    </location>
</feature>
<dbReference type="InterPro" id="IPR011006">
    <property type="entry name" value="CheY-like_superfamily"/>
</dbReference>
<dbReference type="PROSITE" id="PS50110">
    <property type="entry name" value="RESPONSE_REGULATORY"/>
    <property type="match status" value="1"/>
</dbReference>
<evidence type="ECO:0000313" key="5">
    <source>
        <dbReference type="Proteomes" id="UP000179627"/>
    </source>
</evidence>
<evidence type="ECO:0000256" key="1">
    <source>
        <dbReference type="ARBA" id="ARBA00022553"/>
    </source>
</evidence>
<keyword evidence="1 2" id="KW-0597">Phosphoprotein</keyword>
<dbReference type="Proteomes" id="UP000179627">
    <property type="component" value="Unassembled WGS sequence"/>
</dbReference>
<dbReference type="SMART" id="SM00448">
    <property type="entry name" value="REC"/>
    <property type="match status" value="1"/>
</dbReference>
<dbReference type="PANTHER" id="PTHR44591:SF18">
    <property type="entry name" value="REGULATORY PROTEIN"/>
    <property type="match status" value="1"/>
</dbReference>
<reference evidence="5" key="1">
    <citation type="submission" date="2016-07" db="EMBL/GenBank/DDBJ databases">
        <title>Sequence Frankia sp. strain CcI1.17.</title>
        <authorList>
            <person name="Ghodhbane-Gtari F."/>
            <person name="Swanson E."/>
            <person name="Gueddou A."/>
            <person name="Morris K."/>
            <person name="Hezbri K."/>
            <person name="Ktari A."/>
            <person name="Nouioui I."/>
            <person name="Abebe-Akele F."/>
            <person name="Simpson S."/>
            <person name="Thomas K."/>
            <person name="Gtari M."/>
            <person name="Tisa L.S."/>
            <person name="Hurst S."/>
        </authorList>
    </citation>
    <scope>NUCLEOTIDE SEQUENCE [LARGE SCALE GENOMIC DNA]</scope>
    <source>
        <strain evidence="5">Cc1.17</strain>
    </source>
</reference>
<proteinExistence type="predicted"/>
<evidence type="ECO:0000313" key="4">
    <source>
        <dbReference type="EMBL" id="OHV38786.1"/>
    </source>
</evidence>
<evidence type="ECO:0000256" key="2">
    <source>
        <dbReference type="PROSITE-ProRule" id="PRU00169"/>
    </source>
</evidence>
<dbReference type="PANTHER" id="PTHR44591">
    <property type="entry name" value="STRESS RESPONSE REGULATOR PROTEIN 1"/>
    <property type="match status" value="1"/>
</dbReference>
<dbReference type="Gene3D" id="3.40.50.2300">
    <property type="match status" value="1"/>
</dbReference>
<sequence length="188" mass="19126">MDRWPSTDEDVGVVGADTGISGAGVVGVTGAGVSGAPGVGAAGVGAAGVGVAERASAGRGRPGPYRVVVADDADGLRELLCLLFDTEPDFTVVGRATNGAEAVEVVSRTGPDLVLLDVAMPVLDGIGALPRVRRAAPEAHVVIFTGFSGGSLREQVLALGADELMEKDLSTGVLLDRLRQMCRRPRPL</sequence>
<dbReference type="GO" id="GO:0000160">
    <property type="term" value="P:phosphorelay signal transduction system"/>
    <property type="evidence" value="ECO:0007669"/>
    <property type="project" value="InterPro"/>
</dbReference>
<dbReference type="SUPFAM" id="SSF52172">
    <property type="entry name" value="CheY-like"/>
    <property type="match status" value="1"/>
</dbReference>
<dbReference type="InterPro" id="IPR001789">
    <property type="entry name" value="Sig_transdc_resp-reg_receiver"/>
</dbReference>
<protein>
    <submittedName>
        <fullName evidence="4">Response regulator receiver protein</fullName>
    </submittedName>
</protein>
<dbReference type="RefSeq" id="WP_071083820.1">
    <property type="nucleotide sequence ID" value="NZ_MBLM01000108.1"/>
</dbReference>
<comment type="caution">
    <text evidence="4">The sequence shown here is derived from an EMBL/GenBank/DDBJ whole genome shotgun (WGS) entry which is preliminary data.</text>
</comment>
<name>A0A1S1QYU0_9ACTN</name>